<dbReference type="STRING" id="1070870.SAMN05444351_1138"/>
<dbReference type="PANTHER" id="PTHR13914:SF0">
    <property type="entry name" value="PROLINE DEHYDROGENASE 1, MITOCHONDRIAL"/>
    <property type="match status" value="1"/>
</dbReference>
<dbReference type="AlphaFoldDB" id="A0A1M5F9N7"/>
<reference evidence="12 13" key="1">
    <citation type="submission" date="2016-11" db="EMBL/GenBank/DDBJ databases">
        <authorList>
            <person name="Jaros S."/>
            <person name="Januszkiewicz K."/>
            <person name="Wedrychowicz H."/>
        </authorList>
    </citation>
    <scope>NUCLEOTIDE SEQUENCE [LARGE SCALE GENOMIC DNA]</scope>
    <source>
        <strain evidence="12 13">DSM 45408</strain>
    </source>
</reference>
<evidence type="ECO:0000256" key="4">
    <source>
        <dbReference type="ARBA" id="ARBA00022741"/>
    </source>
</evidence>
<gene>
    <name evidence="12" type="ORF">SAMN05444351_1138</name>
</gene>
<comment type="pathway">
    <text evidence="1">Amino-acid degradation; L-proline degradation into L-glutamate; L-glutamate from L-proline: step 1/2.</text>
</comment>
<dbReference type="SUPFAM" id="SSF51730">
    <property type="entry name" value="FAD-linked oxidoreductase"/>
    <property type="match status" value="1"/>
</dbReference>
<dbReference type="GO" id="GO:0004657">
    <property type="term" value="F:proline dehydrogenase activity"/>
    <property type="evidence" value="ECO:0007669"/>
    <property type="project" value="UniProtKB-EC"/>
</dbReference>
<dbReference type="EMBL" id="FQVX01000001">
    <property type="protein sequence ID" value="SHF88283.1"/>
    <property type="molecule type" value="Genomic_DNA"/>
</dbReference>
<evidence type="ECO:0000256" key="7">
    <source>
        <dbReference type="ARBA" id="ARBA00023062"/>
    </source>
</evidence>
<dbReference type="InterPro" id="IPR002872">
    <property type="entry name" value="Proline_DH_dom"/>
</dbReference>
<feature type="binding site" evidence="10">
    <location>
        <position position="165"/>
    </location>
    <ligand>
        <name>FAD</name>
        <dbReference type="ChEBI" id="CHEBI:57692"/>
    </ligand>
</feature>
<feature type="binding site" evidence="10">
    <location>
        <begin position="189"/>
        <end position="191"/>
    </location>
    <ligand>
        <name>FAD</name>
        <dbReference type="ChEBI" id="CHEBI:57692"/>
    </ligand>
</feature>
<dbReference type="GO" id="GO:0010133">
    <property type="term" value="P:L-proline catabolic process to L-glutamate"/>
    <property type="evidence" value="ECO:0007669"/>
    <property type="project" value="UniProtKB-UniPathway"/>
</dbReference>
<keyword evidence="13" id="KW-1185">Reference proteome</keyword>
<feature type="binding site" evidence="9">
    <location>
        <position position="100"/>
    </location>
    <ligand>
        <name>substrate</name>
    </ligand>
</feature>
<dbReference type="Gene3D" id="3.20.20.220">
    <property type="match status" value="1"/>
</dbReference>
<evidence type="ECO:0000313" key="12">
    <source>
        <dbReference type="EMBL" id="SHF88283.1"/>
    </source>
</evidence>
<keyword evidence="7" id="KW-0642">Proline metabolism</keyword>
<evidence type="ECO:0000256" key="8">
    <source>
        <dbReference type="ARBA" id="ARBA00048779"/>
    </source>
</evidence>
<feature type="binding site" evidence="9">
    <location>
        <position position="291"/>
    </location>
    <ligand>
        <name>substrate</name>
    </ligand>
</feature>
<evidence type="ECO:0000256" key="3">
    <source>
        <dbReference type="ARBA" id="ARBA00022630"/>
    </source>
</evidence>
<dbReference type="InterPro" id="IPR015659">
    <property type="entry name" value="Proline_oxidase"/>
</dbReference>
<keyword evidence="3" id="KW-0285">Flavoprotein</keyword>
<keyword evidence="6" id="KW-0560">Oxidoreductase</keyword>
<name>A0A1M5F9N7_9ACTN</name>
<evidence type="ECO:0000256" key="6">
    <source>
        <dbReference type="ARBA" id="ARBA00023002"/>
    </source>
</evidence>
<evidence type="ECO:0000256" key="1">
    <source>
        <dbReference type="ARBA" id="ARBA00004739"/>
    </source>
</evidence>
<sequence>MLTTKTVLLGASRRPALRRALVGTPVTRRVVERFVAGETLPEALAVVRRLTGEGIAVTLDHLGEDVTGPEEARASRDAYLALLEGLAPLDLGPDAEVSVKLSAFGQALPGGHDLALDLVRPVVEAAAAIGTTVTLDMEDSTTVDSTLAVLAELRRDHPGTGAVLQAALRRTEDDVRALAMPGSRVRLVKGAYDEPPSAAHQGRRDVDAAYARCLGVLMRGPGYPMVGSHDPAMVDLAQRLAAEYGRTADSWEVQMLHGIRTDEQQRLAASGTRVRAYVPYGRDWYGYFTRRLAERPANLRFFLRALVSR</sequence>
<evidence type="ECO:0000259" key="11">
    <source>
        <dbReference type="Pfam" id="PF01619"/>
    </source>
</evidence>
<feature type="binding site" evidence="10">
    <location>
        <position position="137"/>
    </location>
    <ligand>
        <name>FAD</name>
        <dbReference type="ChEBI" id="CHEBI:57692"/>
    </ligand>
</feature>
<feature type="domain" description="Proline dehydrogenase" evidence="11">
    <location>
        <begin position="44"/>
        <end position="301"/>
    </location>
</feature>
<evidence type="ECO:0000313" key="13">
    <source>
        <dbReference type="Proteomes" id="UP000184471"/>
    </source>
</evidence>
<evidence type="ECO:0000256" key="9">
    <source>
        <dbReference type="PIRSR" id="PIRSR000196-1"/>
    </source>
</evidence>
<dbReference type="InterPro" id="IPR029041">
    <property type="entry name" value="FAD-linked_oxidoreductase-like"/>
</dbReference>
<comment type="cofactor">
    <cofactor evidence="10">
        <name>FAD</name>
        <dbReference type="ChEBI" id="CHEBI:57692"/>
    </cofactor>
    <text evidence="10">Binds 1 FAD per subunit.</text>
</comment>
<evidence type="ECO:0000256" key="2">
    <source>
        <dbReference type="ARBA" id="ARBA00012695"/>
    </source>
</evidence>
<evidence type="ECO:0000256" key="5">
    <source>
        <dbReference type="ARBA" id="ARBA00022827"/>
    </source>
</evidence>
<dbReference type="Proteomes" id="UP000184471">
    <property type="component" value="Unassembled WGS sequence"/>
</dbReference>
<keyword evidence="4 10" id="KW-0547">Nucleotide-binding</keyword>
<organism evidence="12 13">
    <name type="scientific">Geodermatophilus nigrescens</name>
    <dbReference type="NCBI Taxonomy" id="1070870"/>
    <lineage>
        <taxon>Bacteria</taxon>
        <taxon>Bacillati</taxon>
        <taxon>Actinomycetota</taxon>
        <taxon>Actinomycetes</taxon>
        <taxon>Geodermatophilales</taxon>
        <taxon>Geodermatophilaceae</taxon>
        <taxon>Geodermatophilus</taxon>
    </lineage>
</organism>
<evidence type="ECO:0000256" key="10">
    <source>
        <dbReference type="PIRSR" id="PIRSR000196-2"/>
    </source>
</evidence>
<protein>
    <recommendedName>
        <fullName evidence="2">proline dehydrogenase</fullName>
        <ecNumber evidence="2">1.5.5.2</ecNumber>
    </recommendedName>
</protein>
<feature type="binding site" evidence="10">
    <location>
        <begin position="228"/>
        <end position="229"/>
    </location>
    <ligand>
        <name>FAD</name>
        <dbReference type="ChEBI" id="CHEBI:57692"/>
    </ligand>
</feature>
<proteinExistence type="predicted"/>
<dbReference type="GO" id="GO:0000166">
    <property type="term" value="F:nucleotide binding"/>
    <property type="evidence" value="ECO:0007669"/>
    <property type="project" value="UniProtKB-KW"/>
</dbReference>
<dbReference type="PANTHER" id="PTHR13914">
    <property type="entry name" value="PROLINE OXIDASE"/>
    <property type="match status" value="1"/>
</dbReference>
<dbReference type="UniPathway" id="UPA00261">
    <property type="reaction ID" value="UER00373"/>
</dbReference>
<dbReference type="EC" id="1.5.5.2" evidence="2"/>
<dbReference type="Pfam" id="PF01619">
    <property type="entry name" value="Pro_dh"/>
    <property type="match status" value="1"/>
</dbReference>
<feature type="binding site" evidence="9">
    <location>
        <position position="290"/>
    </location>
    <ligand>
        <name>substrate</name>
    </ligand>
</feature>
<accession>A0A1M5F9N7</accession>
<dbReference type="PIRSF" id="PIRSF000196">
    <property type="entry name" value="Pro_dehydrog"/>
    <property type="match status" value="1"/>
</dbReference>
<comment type="catalytic activity">
    <reaction evidence="8">
        <text>L-proline + a quinone = (S)-1-pyrroline-5-carboxylate + a quinol + H(+)</text>
        <dbReference type="Rhea" id="RHEA:23784"/>
        <dbReference type="ChEBI" id="CHEBI:15378"/>
        <dbReference type="ChEBI" id="CHEBI:17388"/>
        <dbReference type="ChEBI" id="CHEBI:24646"/>
        <dbReference type="ChEBI" id="CHEBI:60039"/>
        <dbReference type="ChEBI" id="CHEBI:132124"/>
        <dbReference type="EC" id="1.5.5.2"/>
    </reaction>
</comment>
<dbReference type="InterPro" id="IPR008219">
    <property type="entry name" value="PRODH_bac_arc"/>
</dbReference>
<keyword evidence="5 10" id="KW-0274">FAD</keyword>